<dbReference type="AlphaFoldDB" id="A0A1I5RKD6"/>
<keyword evidence="9" id="KW-1185">Reference proteome</keyword>
<dbReference type="GO" id="GO:0022625">
    <property type="term" value="C:cytosolic large ribosomal subunit"/>
    <property type="evidence" value="ECO:0007669"/>
    <property type="project" value="TreeGrafter"/>
</dbReference>
<dbReference type="InterPro" id="IPR001021">
    <property type="entry name" value="Ribosomal_bL25_long"/>
</dbReference>
<dbReference type="InterPro" id="IPR037121">
    <property type="entry name" value="Ribosomal_bL25_C"/>
</dbReference>
<evidence type="ECO:0000256" key="2">
    <source>
        <dbReference type="ARBA" id="ARBA00022884"/>
    </source>
</evidence>
<evidence type="ECO:0000259" key="7">
    <source>
        <dbReference type="Pfam" id="PF14693"/>
    </source>
</evidence>
<organism evidence="8 9">
    <name type="scientific">Caldicoprobacter faecalis</name>
    <dbReference type="NCBI Taxonomy" id="937334"/>
    <lineage>
        <taxon>Bacteria</taxon>
        <taxon>Bacillati</taxon>
        <taxon>Bacillota</taxon>
        <taxon>Clostridia</taxon>
        <taxon>Caldicoprobacterales</taxon>
        <taxon>Caldicoprobacteraceae</taxon>
        <taxon>Caldicoprobacter</taxon>
    </lineage>
</organism>
<evidence type="ECO:0000256" key="1">
    <source>
        <dbReference type="ARBA" id="ARBA00022730"/>
    </source>
</evidence>
<dbReference type="STRING" id="937334.SAMN05444406_1013"/>
<evidence type="ECO:0000259" key="6">
    <source>
        <dbReference type="Pfam" id="PF01386"/>
    </source>
</evidence>
<dbReference type="CDD" id="cd00495">
    <property type="entry name" value="Ribosomal_L25_TL5_CTC"/>
    <property type="match status" value="1"/>
</dbReference>
<protein>
    <recommendedName>
        <fullName evidence="5">Large ribosomal subunit protein bL25</fullName>
    </recommendedName>
    <alternativeName>
        <fullName evidence="5">General stress protein CTC</fullName>
    </alternativeName>
</protein>
<evidence type="ECO:0000313" key="8">
    <source>
        <dbReference type="EMBL" id="SFP58376.1"/>
    </source>
</evidence>
<dbReference type="PANTHER" id="PTHR33284:SF1">
    <property type="entry name" value="RIBOSOMAL PROTEIN L25_GLN-TRNA SYNTHETASE, ANTI-CODON-BINDING DOMAIN-CONTAINING PROTEIN"/>
    <property type="match status" value="1"/>
</dbReference>
<keyword evidence="3 5" id="KW-0689">Ribosomal protein</keyword>
<dbReference type="InterPro" id="IPR020056">
    <property type="entry name" value="Rbsml_bL25/Gln-tRNA_synth_N"/>
</dbReference>
<dbReference type="EMBL" id="FOXR01000001">
    <property type="protein sequence ID" value="SFP58376.1"/>
    <property type="molecule type" value="Genomic_DNA"/>
</dbReference>
<comment type="similarity">
    <text evidence="5">Belongs to the bacterial ribosomal protein bL25 family. CTC subfamily.</text>
</comment>
<dbReference type="InterPro" id="IPR029751">
    <property type="entry name" value="Ribosomal_L25_dom"/>
</dbReference>
<accession>A0A1I5RKD6</accession>
<reference evidence="8 9" key="1">
    <citation type="submission" date="2016-10" db="EMBL/GenBank/DDBJ databases">
        <authorList>
            <person name="de Groot N.N."/>
        </authorList>
    </citation>
    <scope>NUCLEOTIDE SEQUENCE [LARGE SCALE GENOMIC DNA]</scope>
    <source>
        <strain evidence="8 9">DSM 20678</strain>
    </source>
</reference>
<proteinExistence type="inferred from homology"/>
<dbReference type="Gene3D" id="2.170.120.20">
    <property type="entry name" value="Ribosomal protein L25, beta domain"/>
    <property type="match status" value="1"/>
</dbReference>
<name>A0A1I5RKD6_9FIRM</name>
<comment type="subunit">
    <text evidence="5">Part of the 50S ribosomal subunit; part of the 5S rRNA/L5/L18/L25 subcomplex. Contacts the 5S rRNA. Binds to the 5S rRNA independently of L5 and L18.</text>
</comment>
<dbReference type="GO" id="GO:0008097">
    <property type="term" value="F:5S rRNA binding"/>
    <property type="evidence" value="ECO:0007669"/>
    <property type="project" value="InterPro"/>
</dbReference>
<dbReference type="InterPro" id="IPR020930">
    <property type="entry name" value="Ribosomal_uL5_bac-type"/>
</dbReference>
<sequence length="181" mass="20374">MNNRVLKVFPREEGKSAKQLRRQGFIPAIYYGGNQMPQQLVASKKELNSLIRQLGESALFEIAMEEDVKTVILKEVQRDPVTREVIHIDLQDLPSNEKVNMSIPIRFMGAEELESKGRVLQRQAEIINVEGYAHLLPSHIDVYVGDMAPGEVIKVCDLKVDGDVEIVDPLDKIVAVVLMPE</sequence>
<evidence type="ECO:0000256" key="5">
    <source>
        <dbReference type="HAMAP-Rule" id="MF_01334"/>
    </source>
</evidence>
<keyword evidence="2 5" id="KW-0694">RNA-binding</keyword>
<dbReference type="Pfam" id="PF01386">
    <property type="entry name" value="Ribosomal_L25p"/>
    <property type="match status" value="1"/>
</dbReference>
<evidence type="ECO:0000313" key="9">
    <source>
        <dbReference type="Proteomes" id="UP000198577"/>
    </source>
</evidence>
<dbReference type="GO" id="GO:0006412">
    <property type="term" value="P:translation"/>
    <property type="evidence" value="ECO:0007669"/>
    <property type="project" value="UniProtKB-UniRule"/>
</dbReference>
<dbReference type="PANTHER" id="PTHR33284">
    <property type="entry name" value="RIBOSOMAL PROTEIN L25/GLN-TRNA SYNTHETASE, ANTI-CODON-BINDING DOMAIN-CONTAINING PROTEIN"/>
    <property type="match status" value="1"/>
</dbReference>
<gene>
    <name evidence="5" type="primary">rplY</name>
    <name evidence="5" type="synonym">ctc</name>
    <name evidence="8" type="ORF">SAMN05444406_1013</name>
</gene>
<comment type="function">
    <text evidence="5">This is one of the proteins that binds to the 5S RNA in the ribosome where it forms part of the central protuberance.</text>
</comment>
<feature type="domain" description="Large ribosomal subunit protein bL25 L25" evidence="6">
    <location>
        <begin position="6"/>
        <end position="90"/>
    </location>
</feature>
<dbReference type="OrthoDB" id="9790002at2"/>
<dbReference type="Pfam" id="PF14693">
    <property type="entry name" value="Ribosomal_TL5_C"/>
    <property type="match status" value="1"/>
</dbReference>
<keyword evidence="4 5" id="KW-0687">Ribonucleoprotein</keyword>
<evidence type="ECO:0000256" key="3">
    <source>
        <dbReference type="ARBA" id="ARBA00022980"/>
    </source>
</evidence>
<evidence type="ECO:0000256" key="4">
    <source>
        <dbReference type="ARBA" id="ARBA00023274"/>
    </source>
</evidence>
<keyword evidence="1 5" id="KW-0699">rRNA-binding</keyword>
<dbReference type="SUPFAM" id="SSF50715">
    <property type="entry name" value="Ribosomal protein L25-like"/>
    <property type="match status" value="1"/>
</dbReference>
<dbReference type="Proteomes" id="UP000198577">
    <property type="component" value="Unassembled WGS sequence"/>
</dbReference>
<dbReference type="NCBIfam" id="TIGR00731">
    <property type="entry name" value="bL25_bact_ctc"/>
    <property type="match status" value="1"/>
</dbReference>
<dbReference type="GO" id="GO:0003735">
    <property type="term" value="F:structural constituent of ribosome"/>
    <property type="evidence" value="ECO:0007669"/>
    <property type="project" value="InterPro"/>
</dbReference>
<dbReference type="InterPro" id="IPR020057">
    <property type="entry name" value="Ribosomal_bL25_b-dom"/>
</dbReference>
<dbReference type="Gene3D" id="2.40.240.10">
    <property type="entry name" value="Ribosomal Protein L25, Chain P"/>
    <property type="match status" value="1"/>
</dbReference>
<dbReference type="HAMAP" id="MF_01334">
    <property type="entry name" value="Ribosomal_bL25_CTC"/>
    <property type="match status" value="1"/>
</dbReference>
<dbReference type="RefSeq" id="WP_025746560.1">
    <property type="nucleotide sequence ID" value="NZ_FOXR01000001.1"/>
</dbReference>
<feature type="domain" description="Large ribosomal subunit protein bL25 beta" evidence="7">
    <location>
        <begin position="98"/>
        <end position="180"/>
    </location>
</feature>
<dbReference type="InterPro" id="IPR011035">
    <property type="entry name" value="Ribosomal_bL25/Gln-tRNA_synth"/>
</dbReference>